<evidence type="ECO:0000256" key="11">
    <source>
        <dbReference type="ARBA" id="ARBA00023316"/>
    </source>
</evidence>
<dbReference type="PANTHER" id="PTHR46471:SF2">
    <property type="entry name" value="CHITIN DEACETYLASE-RELATED"/>
    <property type="match status" value="1"/>
</dbReference>
<dbReference type="GO" id="GO:0005975">
    <property type="term" value="P:carbohydrate metabolic process"/>
    <property type="evidence" value="ECO:0007669"/>
    <property type="project" value="InterPro"/>
</dbReference>
<dbReference type="GO" id="GO:0016810">
    <property type="term" value="F:hydrolase activity, acting on carbon-nitrogen (but not peptide) bonds"/>
    <property type="evidence" value="ECO:0007669"/>
    <property type="project" value="InterPro"/>
</dbReference>
<evidence type="ECO:0000256" key="7">
    <source>
        <dbReference type="ARBA" id="ARBA00022801"/>
    </source>
</evidence>
<keyword evidence="10" id="KW-0449">Lipoprotein</keyword>
<dbReference type="CDD" id="cd10951">
    <property type="entry name" value="CE4_ClCDA_like"/>
    <property type="match status" value="1"/>
</dbReference>
<dbReference type="AlphaFoldDB" id="A0A8H5GGK3"/>
<dbReference type="Proteomes" id="UP000559256">
    <property type="component" value="Unassembled WGS sequence"/>
</dbReference>
<keyword evidence="15" id="KW-1185">Reference proteome</keyword>
<feature type="signal peptide" evidence="12">
    <location>
        <begin position="1"/>
        <end position="22"/>
    </location>
</feature>
<evidence type="ECO:0000256" key="9">
    <source>
        <dbReference type="ARBA" id="ARBA00023277"/>
    </source>
</evidence>
<proteinExistence type="predicted"/>
<feature type="domain" description="NodB homology" evidence="13">
    <location>
        <begin position="46"/>
        <end position="241"/>
    </location>
</feature>
<protein>
    <recommendedName>
        <fullName evidence="13">NodB homology domain-containing protein</fullName>
    </recommendedName>
</protein>
<evidence type="ECO:0000256" key="12">
    <source>
        <dbReference type="SAM" id="SignalP"/>
    </source>
</evidence>
<keyword evidence="9" id="KW-0119">Carbohydrate metabolism</keyword>
<dbReference type="OrthoDB" id="2125469at2759"/>
<dbReference type="PANTHER" id="PTHR46471">
    <property type="entry name" value="CHITIN DEACETYLASE"/>
    <property type="match status" value="1"/>
</dbReference>
<keyword evidence="4" id="KW-0336">GPI-anchor</keyword>
<dbReference type="Pfam" id="PF01522">
    <property type="entry name" value="Polysacc_deac_1"/>
    <property type="match status" value="1"/>
</dbReference>
<evidence type="ECO:0000259" key="13">
    <source>
        <dbReference type="PROSITE" id="PS51677"/>
    </source>
</evidence>
<keyword evidence="8" id="KW-0472">Membrane</keyword>
<keyword evidence="5" id="KW-0479">Metal-binding</keyword>
<dbReference type="GO" id="GO:0098552">
    <property type="term" value="C:side of membrane"/>
    <property type="evidence" value="ECO:0007669"/>
    <property type="project" value="UniProtKB-KW"/>
</dbReference>
<evidence type="ECO:0000313" key="14">
    <source>
        <dbReference type="EMBL" id="KAF5364669.1"/>
    </source>
</evidence>
<dbReference type="EMBL" id="JAACJM010000032">
    <property type="protein sequence ID" value="KAF5364669.1"/>
    <property type="molecule type" value="Genomic_DNA"/>
</dbReference>
<organism evidence="14 15">
    <name type="scientific">Tetrapyrgos nigripes</name>
    <dbReference type="NCBI Taxonomy" id="182062"/>
    <lineage>
        <taxon>Eukaryota</taxon>
        <taxon>Fungi</taxon>
        <taxon>Dikarya</taxon>
        <taxon>Basidiomycota</taxon>
        <taxon>Agaricomycotina</taxon>
        <taxon>Agaricomycetes</taxon>
        <taxon>Agaricomycetidae</taxon>
        <taxon>Agaricales</taxon>
        <taxon>Marasmiineae</taxon>
        <taxon>Marasmiaceae</taxon>
        <taxon>Tetrapyrgos</taxon>
    </lineage>
</organism>
<keyword evidence="11" id="KW-0961">Cell wall biogenesis/degradation</keyword>
<comment type="subcellular location">
    <subcellularLocation>
        <location evidence="2">Cell membrane</location>
        <topology evidence="2">Lipid-anchor</topology>
        <topology evidence="2">GPI-anchor</topology>
    </subcellularLocation>
</comment>
<evidence type="ECO:0000313" key="15">
    <source>
        <dbReference type="Proteomes" id="UP000559256"/>
    </source>
</evidence>
<dbReference type="GO" id="GO:0071555">
    <property type="term" value="P:cell wall organization"/>
    <property type="evidence" value="ECO:0007669"/>
    <property type="project" value="UniProtKB-KW"/>
</dbReference>
<feature type="chain" id="PRO_5034836522" description="NodB homology domain-containing protein" evidence="12">
    <location>
        <begin position="23"/>
        <end position="270"/>
    </location>
</feature>
<gene>
    <name evidence="14" type="ORF">D9758_005644</name>
</gene>
<keyword evidence="7" id="KW-0378">Hydrolase</keyword>
<accession>A0A8H5GGK3</accession>
<comment type="cofactor">
    <cofactor evidence="1">
        <name>Co(2+)</name>
        <dbReference type="ChEBI" id="CHEBI:48828"/>
    </cofactor>
</comment>
<comment type="caution">
    <text evidence="14">The sequence shown here is derived from an EMBL/GenBank/DDBJ whole genome shotgun (WGS) entry which is preliminary data.</text>
</comment>
<evidence type="ECO:0000256" key="4">
    <source>
        <dbReference type="ARBA" id="ARBA00022622"/>
    </source>
</evidence>
<dbReference type="InterPro" id="IPR002509">
    <property type="entry name" value="NODB_dom"/>
</dbReference>
<name>A0A8H5GGK3_9AGAR</name>
<sequence>MTAISLPLLTLALTCLSALTRALPTEVVYDKRQALAQVVTTCSTPNTVALTFDDGPMIYGQELVDLLDQNGIKGTFFYKPDLMLRLPLDGNNWRCIYDSDMMANVKYAYNHGHQVASHTWHHFDLTTLTWDQIHDEMWRVELALTRIVGAYPAFMRPPYGNYNNLVRQASAVRGQKVVIWDFDDGDSTGSTVAQSEADYSSLVRTHPNTCISLNHETQATTVRQVMPFAIQQLKAAGYNFATVADCLGLPPYQSVGSPQTPDASWNCNDN</sequence>
<evidence type="ECO:0000256" key="8">
    <source>
        <dbReference type="ARBA" id="ARBA00023136"/>
    </source>
</evidence>
<keyword evidence="6 12" id="KW-0732">Signal</keyword>
<dbReference type="SUPFAM" id="SSF88713">
    <property type="entry name" value="Glycoside hydrolase/deacetylase"/>
    <property type="match status" value="1"/>
</dbReference>
<evidence type="ECO:0000256" key="2">
    <source>
        <dbReference type="ARBA" id="ARBA00004609"/>
    </source>
</evidence>
<evidence type="ECO:0000256" key="1">
    <source>
        <dbReference type="ARBA" id="ARBA00001941"/>
    </source>
</evidence>
<dbReference type="PROSITE" id="PS51677">
    <property type="entry name" value="NODB"/>
    <property type="match status" value="1"/>
</dbReference>
<evidence type="ECO:0000256" key="5">
    <source>
        <dbReference type="ARBA" id="ARBA00022723"/>
    </source>
</evidence>
<evidence type="ECO:0000256" key="10">
    <source>
        <dbReference type="ARBA" id="ARBA00023288"/>
    </source>
</evidence>
<dbReference type="Gene3D" id="3.20.20.370">
    <property type="entry name" value="Glycoside hydrolase/deacetylase"/>
    <property type="match status" value="1"/>
</dbReference>
<evidence type="ECO:0000256" key="6">
    <source>
        <dbReference type="ARBA" id="ARBA00022729"/>
    </source>
</evidence>
<reference evidence="14 15" key="1">
    <citation type="journal article" date="2020" name="ISME J.">
        <title>Uncovering the hidden diversity of litter-decomposition mechanisms in mushroom-forming fungi.</title>
        <authorList>
            <person name="Floudas D."/>
            <person name="Bentzer J."/>
            <person name="Ahren D."/>
            <person name="Johansson T."/>
            <person name="Persson P."/>
            <person name="Tunlid A."/>
        </authorList>
    </citation>
    <scope>NUCLEOTIDE SEQUENCE [LARGE SCALE GENOMIC DNA]</scope>
    <source>
        <strain evidence="14 15">CBS 291.85</strain>
    </source>
</reference>
<evidence type="ECO:0000256" key="3">
    <source>
        <dbReference type="ARBA" id="ARBA00022475"/>
    </source>
</evidence>
<dbReference type="InterPro" id="IPR011330">
    <property type="entry name" value="Glyco_hydro/deAcase_b/a-brl"/>
</dbReference>
<dbReference type="GO" id="GO:0005886">
    <property type="term" value="C:plasma membrane"/>
    <property type="evidence" value="ECO:0007669"/>
    <property type="project" value="UniProtKB-SubCell"/>
</dbReference>
<keyword evidence="3" id="KW-1003">Cell membrane</keyword>
<keyword evidence="4" id="KW-0325">Glycoprotein</keyword>
<dbReference type="GO" id="GO:0046872">
    <property type="term" value="F:metal ion binding"/>
    <property type="evidence" value="ECO:0007669"/>
    <property type="project" value="UniProtKB-KW"/>
</dbReference>